<evidence type="ECO:0000256" key="6">
    <source>
        <dbReference type="SAM" id="MobiDB-lite"/>
    </source>
</evidence>
<dbReference type="OrthoDB" id="5426978at2759"/>
<keyword evidence="1" id="KW-0479">Metal-binding</keyword>
<proteinExistence type="predicted"/>
<dbReference type="SUPFAM" id="SSF57701">
    <property type="entry name" value="Zn2/Cys6 DNA-binding domain"/>
    <property type="match status" value="1"/>
</dbReference>
<feature type="region of interest" description="Disordered" evidence="6">
    <location>
        <begin position="255"/>
        <end position="283"/>
    </location>
</feature>
<dbReference type="Gene3D" id="4.10.240.10">
    <property type="entry name" value="Zn(2)-C6 fungal-type DNA-binding domain"/>
    <property type="match status" value="1"/>
</dbReference>
<dbReference type="GO" id="GO:0003677">
    <property type="term" value="F:DNA binding"/>
    <property type="evidence" value="ECO:0007669"/>
    <property type="project" value="UniProtKB-KW"/>
</dbReference>
<dbReference type="SMART" id="SM00066">
    <property type="entry name" value="GAL4"/>
    <property type="match status" value="1"/>
</dbReference>
<keyword evidence="9" id="KW-1185">Reference proteome</keyword>
<dbReference type="PROSITE" id="PS50048">
    <property type="entry name" value="ZN2_CY6_FUNGAL_2"/>
    <property type="match status" value="1"/>
</dbReference>
<dbReference type="EMBL" id="CALLCH030000012">
    <property type="protein sequence ID" value="CAI4215449.1"/>
    <property type="molecule type" value="Genomic_DNA"/>
</dbReference>
<evidence type="ECO:0000313" key="8">
    <source>
        <dbReference type="EMBL" id="CAI4215449.1"/>
    </source>
</evidence>
<keyword evidence="5" id="KW-0539">Nucleus</keyword>
<evidence type="ECO:0000256" key="2">
    <source>
        <dbReference type="ARBA" id="ARBA00023015"/>
    </source>
</evidence>
<evidence type="ECO:0000256" key="5">
    <source>
        <dbReference type="ARBA" id="ARBA00023242"/>
    </source>
</evidence>
<evidence type="ECO:0000256" key="1">
    <source>
        <dbReference type="ARBA" id="ARBA00022723"/>
    </source>
</evidence>
<keyword evidence="4" id="KW-0804">Transcription</keyword>
<dbReference type="Proteomes" id="UP000838763">
    <property type="component" value="Unassembled WGS sequence"/>
</dbReference>
<feature type="domain" description="Zn(2)-C6 fungal-type" evidence="7">
    <location>
        <begin position="179"/>
        <end position="213"/>
    </location>
</feature>
<evidence type="ECO:0000256" key="4">
    <source>
        <dbReference type="ARBA" id="ARBA00023163"/>
    </source>
</evidence>
<dbReference type="InterPro" id="IPR036864">
    <property type="entry name" value="Zn2-C6_fun-type_DNA-bd_sf"/>
</dbReference>
<dbReference type="PANTHER" id="PTHR31668:SF26">
    <property type="entry name" value="GLUCOSE TRANSPORT TRANSCRIPTION REGULATOR RGT1-RELATED"/>
    <property type="match status" value="1"/>
</dbReference>
<feature type="region of interest" description="Disordered" evidence="6">
    <location>
        <begin position="498"/>
        <end position="536"/>
    </location>
</feature>
<comment type="caution">
    <text evidence="8">The sequence shown here is derived from an EMBL/GenBank/DDBJ whole genome shotgun (WGS) entry which is preliminary data.</text>
</comment>
<gene>
    <name evidence="8" type="ORF">PPNO1_LOCUS5158</name>
</gene>
<evidence type="ECO:0000256" key="3">
    <source>
        <dbReference type="ARBA" id="ARBA00023125"/>
    </source>
</evidence>
<evidence type="ECO:0000313" key="9">
    <source>
        <dbReference type="Proteomes" id="UP000838763"/>
    </source>
</evidence>
<organism evidence="8 9">
    <name type="scientific">Parascedosporium putredinis</name>
    <dbReference type="NCBI Taxonomy" id="1442378"/>
    <lineage>
        <taxon>Eukaryota</taxon>
        <taxon>Fungi</taxon>
        <taxon>Dikarya</taxon>
        <taxon>Ascomycota</taxon>
        <taxon>Pezizomycotina</taxon>
        <taxon>Sordariomycetes</taxon>
        <taxon>Hypocreomycetidae</taxon>
        <taxon>Microascales</taxon>
        <taxon>Microascaceae</taxon>
        <taxon>Parascedosporium</taxon>
    </lineage>
</organism>
<keyword evidence="3" id="KW-0238">DNA-binding</keyword>
<dbReference type="PROSITE" id="PS00463">
    <property type="entry name" value="ZN2_CY6_FUNGAL_1"/>
    <property type="match status" value="1"/>
</dbReference>
<accession>A0A9P1H3V7</accession>
<dbReference type="InterPro" id="IPR050797">
    <property type="entry name" value="Carb_Metab_Trans_Reg"/>
</dbReference>
<dbReference type="CDD" id="cd00067">
    <property type="entry name" value="GAL4"/>
    <property type="match status" value="1"/>
</dbReference>
<dbReference type="GO" id="GO:0008270">
    <property type="term" value="F:zinc ion binding"/>
    <property type="evidence" value="ECO:0007669"/>
    <property type="project" value="InterPro"/>
</dbReference>
<name>A0A9P1H3V7_9PEZI</name>
<protein>
    <recommendedName>
        <fullName evidence="7">Zn(2)-C6 fungal-type domain-containing protein</fullName>
    </recommendedName>
</protein>
<keyword evidence="2" id="KW-0805">Transcription regulation</keyword>
<sequence>MHVIAPEEKKIGRLVFIIMRANFWIFSHQFLLWIQKASPNPIGHSPPRDQAQPQPPPAPDIEPHNIRELQLAAQLGQDLAGTAALIQGAAAEIAMDAGPDQALRNILPHPSAEGEAQHQQVHEAQQDAAAQIQHYVTDSQHHADQMALAMPMALDHHHTASPFGSSEPPPRKRSKVSRACDECRRKKVKCDAQTDTGNAACSSCRRANLQCLFSRIPQKRGPSKGYIKELADRIGSIEQLVQGEDRGTKRSFSAIAQEPQPASGPALDRYHTPYSPSDLLPQSELEGTPLARASATMSPGASSPADVGRAYQKLVNWELSLTAVPSSQRRMTDLVYVQTLILMVVEADNRPPNAGGPPKEAVIGRAISGALSRRFHRYRPTSSSDPSLATDAEEALYLKTWLYQDTWAGIYHMLQPTRPPTFPTPNEQELSTLLHTWLEEDREELPDYVDPGRFPVVHLAYWHCRLLAYLVDGEASAATLLSAEDGEESLQRLADVATARSETNPNDPAAPKDGEAPETEGRAGGETAGGPSSLEAPTRPYRYLGFNPAPILRVGYLTVMREMHP</sequence>
<dbReference type="PANTHER" id="PTHR31668">
    <property type="entry name" value="GLUCOSE TRANSPORT TRANSCRIPTION REGULATOR RGT1-RELATED-RELATED"/>
    <property type="match status" value="1"/>
</dbReference>
<dbReference type="Pfam" id="PF00172">
    <property type="entry name" value="Zn_clus"/>
    <property type="match status" value="1"/>
</dbReference>
<dbReference type="InterPro" id="IPR001138">
    <property type="entry name" value="Zn2Cys6_DnaBD"/>
</dbReference>
<dbReference type="GO" id="GO:0000981">
    <property type="term" value="F:DNA-binding transcription factor activity, RNA polymerase II-specific"/>
    <property type="evidence" value="ECO:0007669"/>
    <property type="project" value="InterPro"/>
</dbReference>
<evidence type="ECO:0000259" key="7">
    <source>
        <dbReference type="PROSITE" id="PS50048"/>
    </source>
</evidence>
<feature type="compositionally biased region" description="Basic and acidic residues" evidence="6">
    <location>
        <begin position="510"/>
        <end position="523"/>
    </location>
</feature>
<dbReference type="AlphaFoldDB" id="A0A9P1H3V7"/>
<reference evidence="8" key="1">
    <citation type="submission" date="2022-11" db="EMBL/GenBank/DDBJ databases">
        <authorList>
            <person name="Scott C."/>
            <person name="Bruce N."/>
        </authorList>
    </citation>
    <scope>NUCLEOTIDE SEQUENCE</scope>
</reference>
<feature type="region of interest" description="Disordered" evidence="6">
    <location>
        <begin position="41"/>
        <end position="63"/>
    </location>
</feature>